<dbReference type="Pfam" id="PF00359">
    <property type="entry name" value="PTS_EIIA_2"/>
    <property type="match status" value="1"/>
</dbReference>
<dbReference type="GO" id="GO:0016740">
    <property type="term" value="F:transferase activity"/>
    <property type="evidence" value="ECO:0007669"/>
    <property type="project" value="UniProtKB-KW"/>
</dbReference>
<evidence type="ECO:0000313" key="2">
    <source>
        <dbReference type="EMBL" id="PWV99048.1"/>
    </source>
</evidence>
<dbReference type="InterPro" id="IPR016152">
    <property type="entry name" value="PTrfase/Anion_transptr"/>
</dbReference>
<organism evidence="2 3">
    <name type="scientific">Hoeflea marina</name>
    <dbReference type="NCBI Taxonomy" id="274592"/>
    <lineage>
        <taxon>Bacteria</taxon>
        <taxon>Pseudomonadati</taxon>
        <taxon>Pseudomonadota</taxon>
        <taxon>Alphaproteobacteria</taxon>
        <taxon>Hyphomicrobiales</taxon>
        <taxon>Rhizobiaceae</taxon>
        <taxon>Hoeflea</taxon>
    </lineage>
</organism>
<comment type="caution">
    <text evidence="2">The sequence shown here is derived from an EMBL/GenBank/DDBJ whole genome shotgun (WGS) entry which is preliminary data.</text>
</comment>
<dbReference type="AlphaFoldDB" id="A0A317PHY6"/>
<dbReference type="OrthoDB" id="95460at2"/>
<dbReference type="GO" id="GO:0030295">
    <property type="term" value="F:protein kinase activator activity"/>
    <property type="evidence" value="ECO:0007669"/>
    <property type="project" value="TreeGrafter"/>
</dbReference>
<dbReference type="InterPro" id="IPR051541">
    <property type="entry name" value="PTS_SugarTrans_NitroReg"/>
</dbReference>
<accession>A0A317PHY6</accession>
<dbReference type="Gene3D" id="3.40.930.10">
    <property type="entry name" value="Mannitol-specific EII, Chain A"/>
    <property type="match status" value="1"/>
</dbReference>
<dbReference type="PROSITE" id="PS51094">
    <property type="entry name" value="PTS_EIIA_TYPE_2"/>
    <property type="match status" value="1"/>
</dbReference>
<proteinExistence type="predicted"/>
<keyword evidence="2" id="KW-0808">Transferase</keyword>
<dbReference type="EMBL" id="QGTR01000004">
    <property type="protein sequence ID" value="PWV99048.1"/>
    <property type="molecule type" value="Genomic_DNA"/>
</dbReference>
<sequence length="150" mass="15198">MTISGIMTPGDVLIGVTVSGKPKLLGFVADTAAATLGIGACVILDALEGRERLGSTGIGAGIAIPHAPVDGLAAPFVLLVGLAAPIDFDAIDDRPVDVVCMILTPPGDQSGYLKLLSTIARQLHRPETVKAIRTAGDAAQAYEAIAGCKP</sequence>
<reference evidence="2 3" key="1">
    <citation type="submission" date="2018-05" db="EMBL/GenBank/DDBJ databases">
        <title>Genomic Encyclopedia of Type Strains, Phase IV (KMG-IV): sequencing the most valuable type-strain genomes for metagenomic binning, comparative biology and taxonomic classification.</title>
        <authorList>
            <person name="Goeker M."/>
        </authorList>
    </citation>
    <scope>NUCLEOTIDE SEQUENCE [LARGE SCALE GENOMIC DNA]</scope>
    <source>
        <strain evidence="2 3">DSM 16791</strain>
    </source>
</reference>
<dbReference type="RefSeq" id="WP_110033199.1">
    <property type="nucleotide sequence ID" value="NZ_QGTR01000004.1"/>
</dbReference>
<dbReference type="PANTHER" id="PTHR47738:SF1">
    <property type="entry name" value="NITROGEN REGULATORY PROTEIN"/>
    <property type="match status" value="1"/>
</dbReference>
<dbReference type="PROSITE" id="PS00372">
    <property type="entry name" value="PTS_EIIA_TYPE_2_HIS"/>
    <property type="match status" value="1"/>
</dbReference>
<evidence type="ECO:0000313" key="3">
    <source>
        <dbReference type="Proteomes" id="UP000246352"/>
    </source>
</evidence>
<dbReference type="PANTHER" id="PTHR47738">
    <property type="entry name" value="PTS SYSTEM FRUCTOSE-LIKE EIIA COMPONENT-RELATED"/>
    <property type="match status" value="1"/>
</dbReference>
<keyword evidence="3" id="KW-1185">Reference proteome</keyword>
<gene>
    <name evidence="2" type="ORF">DFR52_104339</name>
</gene>
<protein>
    <submittedName>
        <fullName evidence="2">Phosphotransferase IIA-like nitrogen-regulatory protein PtsN</fullName>
    </submittedName>
</protein>
<name>A0A317PHY6_9HYPH</name>
<feature type="domain" description="PTS EIIA type-2" evidence="1">
    <location>
        <begin position="5"/>
        <end position="148"/>
    </location>
</feature>
<evidence type="ECO:0000259" key="1">
    <source>
        <dbReference type="PROSITE" id="PS51094"/>
    </source>
</evidence>
<dbReference type="CDD" id="cd00211">
    <property type="entry name" value="PTS_IIA_fru"/>
    <property type="match status" value="1"/>
</dbReference>
<dbReference type="Proteomes" id="UP000246352">
    <property type="component" value="Unassembled WGS sequence"/>
</dbReference>
<dbReference type="InterPro" id="IPR002178">
    <property type="entry name" value="PTS_EIIA_type-2_dom"/>
</dbReference>
<dbReference type="SUPFAM" id="SSF55804">
    <property type="entry name" value="Phoshotransferase/anion transport protein"/>
    <property type="match status" value="1"/>
</dbReference>